<dbReference type="GeneID" id="66103028"/>
<evidence type="ECO:0000313" key="2">
    <source>
        <dbReference type="Proteomes" id="UP000812287"/>
    </source>
</evidence>
<organism evidence="1 2">
    <name type="scientific">Guyanagaster necrorhizus</name>
    <dbReference type="NCBI Taxonomy" id="856835"/>
    <lineage>
        <taxon>Eukaryota</taxon>
        <taxon>Fungi</taxon>
        <taxon>Dikarya</taxon>
        <taxon>Basidiomycota</taxon>
        <taxon>Agaricomycotina</taxon>
        <taxon>Agaricomycetes</taxon>
        <taxon>Agaricomycetidae</taxon>
        <taxon>Agaricales</taxon>
        <taxon>Marasmiineae</taxon>
        <taxon>Physalacriaceae</taxon>
        <taxon>Guyanagaster</taxon>
    </lineage>
</organism>
<comment type="caution">
    <text evidence="1">The sequence shown here is derived from an EMBL/GenBank/DDBJ whole genome shotgun (WGS) entry which is preliminary data.</text>
</comment>
<sequence>MKRPIYRSQQTHYHSLCRSGEPSTSHVHTFRVLRVGGRLLISSFACSASTVVVAFSTTRDDARSGERDNILSFTVVLQKFMHQIKMYRHLLQRQLFAAVRPMAQREAEHHCLASLC</sequence>
<evidence type="ECO:0000313" key="1">
    <source>
        <dbReference type="EMBL" id="KAG7442483.1"/>
    </source>
</evidence>
<dbReference type="RefSeq" id="XP_043035983.1">
    <property type="nucleotide sequence ID" value="XM_043180732.1"/>
</dbReference>
<dbReference type="Proteomes" id="UP000812287">
    <property type="component" value="Unassembled WGS sequence"/>
</dbReference>
<name>A0A9P7VJW6_9AGAR</name>
<accession>A0A9P7VJW6</accession>
<reference evidence="1" key="1">
    <citation type="submission" date="2020-11" db="EMBL/GenBank/DDBJ databases">
        <title>Adaptations for nitrogen fixation in a non-lichenized fungal sporocarp promotes dispersal by wood-feeding termites.</title>
        <authorList>
            <consortium name="DOE Joint Genome Institute"/>
            <person name="Koch R.A."/>
            <person name="Yoon G."/>
            <person name="Arayal U."/>
            <person name="Lail K."/>
            <person name="Amirebrahimi M."/>
            <person name="Labutti K."/>
            <person name="Lipzen A."/>
            <person name="Riley R."/>
            <person name="Barry K."/>
            <person name="Henrissat B."/>
            <person name="Grigoriev I.V."/>
            <person name="Herr J.R."/>
            <person name="Aime M.C."/>
        </authorList>
    </citation>
    <scope>NUCLEOTIDE SEQUENCE</scope>
    <source>
        <strain evidence="1">MCA 3950</strain>
    </source>
</reference>
<protein>
    <submittedName>
        <fullName evidence="1">Uncharacterized protein</fullName>
    </submittedName>
</protein>
<dbReference type="EMBL" id="MU250551">
    <property type="protein sequence ID" value="KAG7442483.1"/>
    <property type="molecule type" value="Genomic_DNA"/>
</dbReference>
<keyword evidence="2" id="KW-1185">Reference proteome</keyword>
<proteinExistence type="predicted"/>
<gene>
    <name evidence="1" type="ORF">BT62DRAFT_384769</name>
</gene>
<dbReference type="AlphaFoldDB" id="A0A9P7VJW6"/>